<dbReference type="Pfam" id="PF13416">
    <property type="entry name" value="SBP_bac_8"/>
    <property type="match status" value="1"/>
</dbReference>
<evidence type="ECO:0000256" key="5">
    <source>
        <dbReference type="ARBA" id="ARBA00022448"/>
    </source>
</evidence>
<dbReference type="CDD" id="cd14748">
    <property type="entry name" value="PBP2_UgpB"/>
    <property type="match status" value="1"/>
</dbReference>
<protein>
    <recommendedName>
        <fullName evidence="4">sn-glycerol-3-phosphate-binding periplasmic protein UgpB</fullName>
    </recommendedName>
</protein>
<dbReference type="RefSeq" id="WP_035082406.1">
    <property type="nucleotide sequence ID" value="NZ_JQGC01000007.1"/>
</dbReference>
<evidence type="ECO:0000256" key="1">
    <source>
        <dbReference type="ARBA" id="ARBA00004418"/>
    </source>
</evidence>
<evidence type="ECO:0000256" key="2">
    <source>
        <dbReference type="ARBA" id="ARBA00008520"/>
    </source>
</evidence>
<dbReference type="InterPro" id="IPR006059">
    <property type="entry name" value="SBP"/>
</dbReference>
<name>A0A087M369_9HYPH</name>
<comment type="similarity">
    <text evidence="2">Belongs to the bacterial solute-binding protein 1 family.</text>
</comment>
<keyword evidence="6 9" id="KW-0732">Signal</keyword>
<accession>A0A087M369</accession>
<evidence type="ECO:0000256" key="9">
    <source>
        <dbReference type="SAM" id="SignalP"/>
    </source>
</evidence>
<proteinExistence type="inferred from homology"/>
<dbReference type="PANTHER" id="PTHR43649">
    <property type="entry name" value="ARABINOSE-BINDING PROTEIN-RELATED"/>
    <property type="match status" value="1"/>
</dbReference>
<evidence type="ECO:0000256" key="8">
    <source>
        <dbReference type="ARBA" id="ARBA00034473"/>
    </source>
</evidence>
<dbReference type="OrthoDB" id="9762335at2"/>
<evidence type="ECO:0000313" key="10">
    <source>
        <dbReference type="EMBL" id="KFL31322.1"/>
    </source>
</evidence>
<evidence type="ECO:0000256" key="3">
    <source>
        <dbReference type="ARBA" id="ARBA00011557"/>
    </source>
</evidence>
<evidence type="ECO:0000313" key="11">
    <source>
        <dbReference type="Proteomes" id="UP000028981"/>
    </source>
</evidence>
<dbReference type="NCBIfam" id="NF008211">
    <property type="entry name" value="PRK10974.1"/>
    <property type="match status" value="1"/>
</dbReference>
<feature type="signal peptide" evidence="9">
    <location>
        <begin position="1"/>
        <end position="23"/>
    </location>
</feature>
<dbReference type="STRING" id="46914.JP75_10585"/>
<reference evidence="10 11" key="1">
    <citation type="submission" date="2014-08" db="EMBL/GenBank/DDBJ databases">
        <authorList>
            <person name="Hassan Y.I."/>
            <person name="Lepp D."/>
            <person name="Zhou T."/>
        </authorList>
    </citation>
    <scope>NUCLEOTIDE SEQUENCE [LARGE SCALE GENOMIC DNA]</scope>
    <source>
        <strain evidence="10 11">IFO13584</strain>
    </source>
</reference>
<dbReference type="PANTHER" id="PTHR43649:SF31">
    <property type="entry name" value="SN-GLYCEROL-3-PHOSPHATE-BINDING PERIPLASMIC PROTEIN UGPB"/>
    <property type="match status" value="1"/>
</dbReference>
<comment type="function">
    <text evidence="8">Part of the ABC transporter complex UgpBAEC involved in sn-glycerol-3-phosphate (G3P) import. Binds G3P.</text>
</comment>
<dbReference type="InterPro" id="IPR050490">
    <property type="entry name" value="Bact_solute-bd_prot1"/>
</dbReference>
<keyword evidence="11" id="KW-1185">Reference proteome</keyword>
<comment type="subcellular location">
    <subcellularLocation>
        <location evidence="1">Periplasm</location>
    </subcellularLocation>
</comment>
<gene>
    <name evidence="10" type="ORF">JP75_10585</name>
</gene>
<evidence type="ECO:0000256" key="4">
    <source>
        <dbReference type="ARBA" id="ARBA00017470"/>
    </source>
</evidence>
<dbReference type="Proteomes" id="UP000028981">
    <property type="component" value="Unassembled WGS sequence"/>
</dbReference>
<dbReference type="GO" id="GO:0042597">
    <property type="term" value="C:periplasmic space"/>
    <property type="evidence" value="ECO:0007669"/>
    <property type="project" value="UniProtKB-SubCell"/>
</dbReference>
<organism evidence="10 11">
    <name type="scientific">Devosia riboflavina</name>
    <dbReference type="NCBI Taxonomy" id="46914"/>
    <lineage>
        <taxon>Bacteria</taxon>
        <taxon>Pseudomonadati</taxon>
        <taxon>Pseudomonadota</taxon>
        <taxon>Alphaproteobacteria</taxon>
        <taxon>Hyphomicrobiales</taxon>
        <taxon>Devosiaceae</taxon>
        <taxon>Devosia</taxon>
    </lineage>
</organism>
<evidence type="ECO:0000256" key="7">
    <source>
        <dbReference type="ARBA" id="ARBA00022764"/>
    </source>
</evidence>
<dbReference type="AlphaFoldDB" id="A0A087M369"/>
<dbReference type="EMBL" id="JQGC01000007">
    <property type="protein sequence ID" value="KFL31322.1"/>
    <property type="molecule type" value="Genomic_DNA"/>
</dbReference>
<comment type="subunit">
    <text evidence="3">The complex is composed of two ATP-binding proteins (UgpC), two transmembrane proteins (UgpA and UgpE) and a solute-binding protein (UgpB).</text>
</comment>
<feature type="chain" id="PRO_5001825856" description="sn-glycerol-3-phosphate-binding periplasmic protein UgpB" evidence="9">
    <location>
        <begin position="24"/>
        <end position="441"/>
    </location>
</feature>
<keyword evidence="7" id="KW-0574">Periplasm</keyword>
<keyword evidence="5" id="KW-0813">Transport</keyword>
<sequence length="441" mass="47841">MFKNVLFLSAGLAAVLSAAPVAAQTEIAWWHAMDAELGKKLEEIANGFNASQTEFKVIPTYKGSYPETLTAAIAAFRANEQPAIVQVFEVGTGTMMAAKGAVYPVYQLMADNGEPWDPSGFLAPVTGYYSDTDGNILSMPFNSSTPIMYYNKDVFEKAGLDRETAPKTWAEVEEFSKKIVESGAAPCGFTTGWVSWIQLENLSAIHDQPYGTLENGFGGLGTEFTFNGEVQTKHWENLKKWADEGLFEYGGPVGGADAPPKFYSQECAIYMNSSASRAGVINNAKDFEVGFAPLPYYDDVTTDPKNSIIGGATLWALNGKDPEVYKGVAQFFTYLSSPEIQAGWHQFTGYLPVTNAAYELGKEQGYYEANPGSDVAINQITRGTPTANSKGVRFGNLTQIRTVVDEEFEALLAGSKSAKEALDAAVERGNQILRDFEAANS</sequence>
<dbReference type="Gene3D" id="3.40.190.10">
    <property type="entry name" value="Periplasmic binding protein-like II"/>
    <property type="match status" value="2"/>
</dbReference>
<comment type="caution">
    <text evidence="10">The sequence shown here is derived from an EMBL/GenBank/DDBJ whole genome shotgun (WGS) entry which is preliminary data.</text>
</comment>
<dbReference type="SUPFAM" id="SSF53850">
    <property type="entry name" value="Periplasmic binding protein-like II"/>
    <property type="match status" value="1"/>
</dbReference>
<evidence type="ECO:0000256" key="6">
    <source>
        <dbReference type="ARBA" id="ARBA00022729"/>
    </source>
</evidence>